<evidence type="ECO:0008006" key="3">
    <source>
        <dbReference type="Google" id="ProtNLM"/>
    </source>
</evidence>
<reference evidence="1 2" key="1">
    <citation type="submission" date="2019-04" db="EMBL/GenBank/DDBJ databases">
        <authorList>
            <person name="Li M."/>
            <person name="Gao C."/>
        </authorList>
    </citation>
    <scope>NUCLEOTIDE SEQUENCE [LARGE SCALE GENOMIC DNA]</scope>
    <source>
        <strain evidence="1 2">BGMRC 2031</strain>
    </source>
</reference>
<name>A0ABY2SNR6_9HYPH</name>
<proteinExistence type="predicted"/>
<dbReference type="Proteomes" id="UP000305202">
    <property type="component" value="Unassembled WGS sequence"/>
</dbReference>
<dbReference type="SUPFAM" id="SSF82199">
    <property type="entry name" value="SET domain"/>
    <property type="match status" value="1"/>
</dbReference>
<gene>
    <name evidence="1" type="ORF">FCN80_07020</name>
</gene>
<comment type="caution">
    <text evidence="1">The sequence shown here is derived from an EMBL/GenBank/DDBJ whole genome shotgun (WGS) entry which is preliminary data.</text>
</comment>
<evidence type="ECO:0000313" key="2">
    <source>
        <dbReference type="Proteomes" id="UP000305202"/>
    </source>
</evidence>
<organism evidence="1 2">
    <name type="scientific">Martelella alba</name>
    <dbReference type="NCBI Taxonomy" id="2590451"/>
    <lineage>
        <taxon>Bacteria</taxon>
        <taxon>Pseudomonadati</taxon>
        <taxon>Pseudomonadota</taxon>
        <taxon>Alphaproteobacteria</taxon>
        <taxon>Hyphomicrobiales</taxon>
        <taxon>Aurantimonadaceae</taxon>
        <taxon>Martelella</taxon>
    </lineage>
</organism>
<accession>A0ABY2SNR6</accession>
<evidence type="ECO:0000313" key="1">
    <source>
        <dbReference type="EMBL" id="TKI07174.1"/>
    </source>
</evidence>
<dbReference type="EMBL" id="SZPQ01000006">
    <property type="protein sequence ID" value="TKI07174.1"/>
    <property type="molecule type" value="Genomic_DNA"/>
</dbReference>
<protein>
    <recommendedName>
        <fullName evidence="3">SET domain-containing protein</fullName>
    </recommendedName>
</protein>
<dbReference type="Gene3D" id="2.170.270.10">
    <property type="entry name" value="SET domain"/>
    <property type="match status" value="1"/>
</dbReference>
<dbReference type="RefSeq" id="WP_136989381.1">
    <property type="nucleotide sequence ID" value="NZ_SZPQ01000006.1"/>
</dbReference>
<dbReference type="InterPro" id="IPR046341">
    <property type="entry name" value="SET_dom_sf"/>
</dbReference>
<keyword evidence="2" id="KW-1185">Reference proteome</keyword>
<sequence length="400" mass="44591">MMNPSGSYDFIAHIPVFPFLRDLPAYRLENIQQRLQEIRNCCEHCRPLWGQWQKVADSLLQKASGKAASGEHPCRPITIGLECTRAISQRMVTVQDKTALTARGLDIQAALPVQDNMLITCLVDLRRNKKAVAAGDELAAAHYYASKAMEGILESMLKYRLKEAMLAIRRGYDPAANRLFPLRDVRGAQVDISFINNLSLVADSGRRYAATDIKPFVAPGLSGDDRQRLYTTLLCRKLTQSELPPHEIALIGQWGVIANQDLPAARCIGIFSGTLVSSKEMGDGELFSHDYIIDISVKSQPTTYLDSDGILSKINTIYAYNEEGKPVCQGELGYNVEIARFKTHLTDGRKINLVAIFTTEFISAGRELRLNYHYSRDQIASLPPPPPSLYPPSPRRLKAQ</sequence>